<sequence length="437" mass="50115">MKIFSKTLFTRGVMLAIFLFSFSFTYGQQKGSLMEFDTTTVKKLLSTLKKYEYVGISGYIQPQYQMIQSEGAKNFNGGDFQPNANNRFMLRRGRIRFDYARFDKNNMPQINFVFQFDGTERGVVIRDFWGRIYESKLNMFSLTTGMFARPFGFEVNYGSADRESLERGRMSQILMKIERDMGVMATFETRTKKSFVKYLKWDIGVFNGQGLNATADFDNHKDLITRFSMKPYKISPKIIVSGSISGLFGGMEQFTNNIYKMSGNNAFTLDSSASNVGKIAPRTYYGADFQLKIPNKVGQTELRAEYINGIQTATQTTSETPAVIPTSNGKNAPLYIRNFDGAYFYFLQHLGSKKHQFVAKYDWYDPNKKVKGNEIGKGFSAADVRFNTLGLGYVIYPNDNLKVTFWYEMPKNEKTSLADYTTDLKDNSLTCRIQYRF</sequence>
<protein>
    <recommendedName>
        <fullName evidence="3">Porin</fullName>
    </recommendedName>
</protein>
<name>A0ABN8EXY5_9BACT</name>
<evidence type="ECO:0000313" key="2">
    <source>
        <dbReference type="Proteomes" id="UP000837932"/>
    </source>
</evidence>
<evidence type="ECO:0000313" key="1">
    <source>
        <dbReference type="EMBL" id="CAH0997992.1"/>
    </source>
</evidence>
<keyword evidence="2" id="KW-1185">Reference proteome</keyword>
<accession>A0ABN8EXY5</accession>
<dbReference type="Gene3D" id="2.40.160.10">
    <property type="entry name" value="Porin"/>
    <property type="match status" value="1"/>
</dbReference>
<dbReference type="InterPro" id="IPR023614">
    <property type="entry name" value="Porin_dom_sf"/>
</dbReference>
<proteinExistence type="predicted"/>
<dbReference type="RefSeq" id="WP_238808800.1">
    <property type="nucleotide sequence ID" value="NZ_CAKLPY010000009.1"/>
</dbReference>
<evidence type="ECO:0008006" key="3">
    <source>
        <dbReference type="Google" id="ProtNLM"/>
    </source>
</evidence>
<organism evidence="1 2">
    <name type="scientific">Emticicia aquatica</name>
    <dbReference type="NCBI Taxonomy" id="1681835"/>
    <lineage>
        <taxon>Bacteria</taxon>
        <taxon>Pseudomonadati</taxon>
        <taxon>Bacteroidota</taxon>
        <taxon>Cytophagia</taxon>
        <taxon>Cytophagales</taxon>
        <taxon>Leadbetterellaceae</taxon>
        <taxon>Emticicia</taxon>
    </lineage>
</organism>
<comment type="caution">
    <text evidence="1">The sequence shown here is derived from an EMBL/GenBank/DDBJ whole genome shotgun (WGS) entry which is preliminary data.</text>
</comment>
<dbReference type="EMBL" id="CAKLPY010000009">
    <property type="protein sequence ID" value="CAH0997992.1"/>
    <property type="molecule type" value="Genomic_DNA"/>
</dbReference>
<dbReference type="Proteomes" id="UP000837932">
    <property type="component" value="Unassembled WGS sequence"/>
</dbReference>
<reference evidence="1" key="1">
    <citation type="submission" date="2021-12" db="EMBL/GenBank/DDBJ databases">
        <authorList>
            <person name="Rodrigo-Torres L."/>
            <person name="Arahal R. D."/>
            <person name="Lucena T."/>
        </authorList>
    </citation>
    <scope>NUCLEOTIDE SEQUENCE</scope>
    <source>
        <strain evidence="1">CECT 8858</strain>
    </source>
</reference>
<gene>
    <name evidence="1" type="ORF">EMA8858_04127</name>
</gene>